<dbReference type="EMBL" id="JH993213">
    <property type="protein sequence ID" value="EKX32072.1"/>
    <property type="molecule type" value="Genomic_DNA"/>
</dbReference>
<organism evidence="3">
    <name type="scientific">Guillardia theta (strain CCMP2712)</name>
    <name type="common">Cryptophyte</name>
    <dbReference type="NCBI Taxonomy" id="905079"/>
    <lineage>
        <taxon>Eukaryota</taxon>
        <taxon>Cryptophyceae</taxon>
        <taxon>Pyrenomonadales</taxon>
        <taxon>Geminigeraceae</taxon>
        <taxon>Guillardia</taxon>
    </lineage>
</organism>
<accession>L1I7K5</accession>
<reference evidence="4" key="3">
    <citation type="submission" date="2015-06" db="UniProtKB">
        <authorList>
            <consortium name="EnsemblProtists"/>
        </authorList>
    </citation>
    <scope>IDENTIFICATION</scope>
</reference>
<feature type="region of interest" description="Disordered" evidence="1">
    <location>
        <begin position="1"/>
        <end position="21"/>
    </location>
</feature>
<dbReference type="PANTHER" id="PTHR10828:SF38">
    <property type="entry name" value="ARSENICAL-RESISTANCE PROTEIN 2-RELATED"/>
    <property type="match status" value="1"/>
</dbReference>
<evidence type="ECO:0000313" key="4">
    <source>
        <dbReference type="EnsemblProtists" id="EKX32072"/>
    </source>
</evidence>
<reference evidence="5" key="2">
    <citation type="submission" date="2012-11" db="EMBL/GenBank/DDBJ databases">
        <authorList>
            <person name="Kuo A."/>
            <person name="Curtis B.A."/>
            <person name="Tanifuji G."/>
            <person name="Burki F."/>
            <person name="Gruber A."/>
            <person name="Irimia M."/>
            <person name="Maruyama S."/>
            <person name="Arias M.C."/>
            <person name="Ball S.G."/>
            <person name="Gile G.H."/>
            <person name="Hirakawa Y."/>
            <person name="Hopkins J.F."/>
            <person name="Rensing S.A."/>
            <person name="Schmutz J."/>
            <person name="Symeonidi A."/>
            <person name="Elias M."/>
            <person name="Eveleigh R.J."/>
            <person name="Herman E.K."/>
            <person name="Klute M.J."/>
            <person name="Nakayama T."/>
            <person name="Obornik M."/>
            <person name="Reyes-Prieto A."/>
            <person name="Armbrust E.V."/>
            <person name="Aves S.J."/>
            <person name="Beiko R.G."/>
            <person name="Coutinho P."/>
            <person name="Dacks J.B."/>
            <person name="Durnford D.G."/>
            <person name="Fast N.M."/>
            <person name="Green B.R."/>
            <person name="Grisdale C."/>
            <person name="Hempe F."/>
            <person name="Henrissat B."/>
            <person name="Hoppner M.P."/>
            <person name="Ishida K.-I."/>
            <person name="Kim E."/>
            <person name="Koreny L."/>
            <person name="Kroth P.G."/>
            <person name="Liu Y."/>
            <person name="Malik S.-B."/>
            <person name="Maier U.G."/>
            <person name="McRose D."/>
            <person name="Mock T."/>
            <person name="Neilson J.A."/>
            <person name="Onodera N.T."/>
            <person name="Poole A.M."/>
            <person name="Pritham E.J."/>
            <person name="Richards T.A."/>
            <person name="Rocap G."/>
            <person name="Roy S.W."/>
            <person name="Sarai C."/>
            <person name="Schaack S."/>
            <person name="Shirato S."/>
            <person name="Slamovits C.H."/>
            <person name="Spencer D.F."/>
            <person name="Suzuki S."/>
            <person name="Worden A.Z."/>
            <person name="Zauner S."/>
            <person name="Barry K."/>
            <person name="Bell C."/>
            <person name="Bharti A.K."/>
            <person name="Crow J.A."/>
            <person name="Grimwood J."/>
            <person name="Kramer R."/>
            <person name="Lindquist E."/>
            <person name="Lucas S."/>
            <person name="Salamov A."/>
            <person name="McFadden G.I."/>
            <person name="Lane C.E."/>
            <person name="Keeling P.J."/>
            <person name="Gray M.W."/>
            <person name="Grigoriev I.V."/>
            <person name="Archibald J.M."/>
        </authorList>
    </citation>
    <scope>NUCLEOTIDE SEQUENCE</scope>
    <source>
        <strain evidence="5">CCMP2712</strain>
    </source>
</reference>
<dbReference type="Pfam" id="PF00581">
    <property type="entry name" value="Rhodanese"/>
    <property type="match status" value="1"/>
</dbReference>
<reference evidence="3 5" key="1">
    <citation type="journal article" date="2012" name="Nature">
        <title>Algal genomes reveal evolutionary mosaicism and the fate of nucleomorphs.</title>
        <authorList>
            <consortium name="DOE Joint Genome Institute"/>
            <person name="Curtis B.A."/>
            <person name="Tanifuji G."/>
            <person name="Burki F."/>
            <person name="Gruber A."/>
            <person name="Irimia M."/>
            <person name="Maruyama S."/>
            <person name="Arias M.C."/>
            <person name="Ball S.G."/>
            <person name="Gile G.H."/>
            <person name="Hirakawa Y."/>
            <person name="Hopkins J.F."/>
            <person name="Kuo A."/>
            <person name="Rensing S.A."/>
            <person name="Schmutz J."/>
            <person name="Symeonidi A."/>
            <person name="Elias M."/>
            <person name="Eveleigh R.J."/>
            <person name="Herman E.K."/>
            <person name="Klute M.J."/>
            <person name="Nakayama T."/>
            <person name="Obornik M."/>
            <person name="Reyes-Prieto A."/>
            <person name="Armbrust E.V."/>
            <person name="Aves S.J."/>
            <person name="Beiko R.G."/>
            <person name="Coutinho P."/>
            <person name="Dacks J.B."/>
            <person name="Durnford D.G."/>
            <person name="Fast N.M."/>
            <person name="Green B.R."/>
            <person name="Grisdale C.J."/>
            <person name="Hempel F."/>
            <person name="Henrissat B."/>
            <person name="Hoppner M.P."/>
            <person name="Ishida K."/>
            <person name="Kim E."/>
            <person name="Koreny L."/>
            <person name="Kroth P.G."/>
            <person name="Liu Y."/>
            <person name="Malik S.B."/>
            <person name="Maier U.G."/>
            <person name="McRose D."/>
            <person name="Mock T."/>
            <person name="Neilson J.A."/>
            <person name="Onodera N.T."/>
            <person name="Poole A.M."/>
            <person name="Pritham E.J."/>
            <person name="Richards T.A."/>
            <person name="Rocap G."/>
            <person name="Roy S.W."/>
            <person name="Sarai C."/>
            <person name="Schaack S."/>
            <person name="Shirato S."/>
            <person name="Slamovits C.H."/>
            <person name="Spencer D.F."/>
            <person name="Suzuki S."/>
            <person name="Worden A.Z."/>
            <person name="Zauner S."/>
            <person name="Barry K."/>
            <person name="Bell C."/>
            <person name="Bharti A.K."/>
            <person name="Crow J.A."/>
            <person name="Grimwood J."/>
            <person name="Kramer R."/>
            <person name="Lindquist E."/>
            <person name="Lucas S."/>
            <person name="Salamov A."/>
            <person name="McFadden G.I."/>
            <person name="Lane C.E."/>
            <person name="Keeling P.J."/>
            <person name="Gray M.W."/>
            <person name="Grigoriev I.V."/>
            <person name="Archibald J.M."/>
        </authorList>
    </citation>
    <scope>NUCLEOTIDE SEQUENCE</scope>
    <source>
        <strain evidence="3 5">CCMP2712</strain>
    </source>
</reference>
<protein>
    <recommendedName>
        <fullName evidence="2">Rhodanese domain-containing protein</fullName>
    </recommendedName>
</protein>
<dbReference type="RefSeq" id="XP_005819052.1">
    <property type="nucleotide sequence ID" value="XM_005818995.1"/>
</dbReference>
<sequence>MEGPFFPRHPQQSFGSPFGQKDSTCRVEELARALRDSTVITPARFSWVTADQLCSWLRSQSRVKVLPIDVRDAKESTGGMIVGALQLDSAMQQVQLDKLVEMWRSGRHLVFYCTKSLTRAPVMAQQLLSRLENLGCVGVSCDEDLRVSVLEGGIVALMQAVMRLYSQQTVELEPPKDLVVNFQPEKWIFCYSPDGPHVAHVSEISENSEREVEELVEEEMCDELTFLVDQSMSLSPQVQGSMPYIS</sequence>
<evidence type="ECO:0000259" key="2">
    <source>
        <dbReference type="PROSITE" id="PS50206"/>
    </source>
</evidence>
<dbReference type="SUPFAM" id="SSF52821">
    <property type="entry name" value="Rhodanese/Cell cycle control phosphatase"/>
    <property type="match status" value="1"/>
</dbReference>
<name>L1I7K5_GUITC</name>
<feature type="domain" description="Rhodanese" evidence="2">
    <location>
        <begin position="61"/>
        <end position="166"/>
    </location>
</feature>
<dbReference type="InterPro" id="IPR001763">
    <property type="entry name" value="Rhodanese-like_dom"/>
</dbReference>
<dbReference type="Proteomes" id="UP000011087">
    <property type="component" value="Unassembled WGS sequence"/>
</dbReference>
<evidence type="ECO:0000256" key="1">
    <source>
        <dbReference type="SAM" id="MobiDB-lite"/>
    </source>
</evidence>
<dbReference type="GeneID" id="17288808"/>
<dbReference type="InterPro" id="IPR036873">
    <property type="entry name" value="Rhodanese-like_dom_sf"/>
</dbReference>
<dbReference type="PANTHER" id="PTHR10828">
    <property type="entry name" value="M-PHASE INDUCER PHOSPHATASE DUAL SPECIFICITY PHOSPHATASE CDC25"/>
    <property type="match status" value="1"/>
</dbReference>
<proteinExistence type="predicted"/>
<dbReference type="GO" id="GO:0005634">
    <property type="term" value="C:nucleus"/>
    <property type="evidence" value="ECO:0007669"/>
    <property type="project" value="TreeGrafter"/>
</dbReference>
<evidence type="ECO:0000313" key="3">
    <source>
        <dbReference type="EMBL" id="EKX32072.1"/>
    </source>
</evidence>
<dbReference type="PROSITE" id="PS50206">
    <property type="entry name" value="RHODANESE_3"/>
    <property type="match status" value="1"/>
</dbReference>
<dbReference type="AlphaFoldDB" id="L1I7K5"/>
<dbReference type="EnsemblProtists" id="EKX32072">
    <property type="protein sequence ID" value="EKX32072"/>
    <property type="gene ID" value="GUITHDRAFT_156423"/>
</dbReference>
<gene>
    <name evidence="3" type="ORF">GUITHDRAFT_156423</name>
</gene>
<dbReference type="Gene3D" id="3.40.250.10">
    <property type="entry name" value="Rhodanese-like domain"/>
    <property type="match status" value="1"/>
</dbReference>
<dbReference type="HOGENOM" id="CLU_1130856_0_0_1"/>
<dbReference type="GO" id="GO:0004725">
    <property type="term" value="F:protein tyrosine phosphatase activity"/>
    <property type="evidence" value="ECO:0007669"/>
    <property type="project" value="TreeGrafter"/>
</dbReference>
<evidence type="ECO:0000313" key="5">
    <source>
        <dbReference type="Proteomes" id="UP000011087"/>
    </source>
</evidence>
<dbReference type="PaxDb" id="55529-EKX32072"/>
<dbReference type="GO" id="GO:0005737">
    <property type="term" value="C:cytoplasm"/>
    <property type="evidence" value="ECO:0007669"/>
    <property type="project" value="TreeGrafter"/>
</dbReference>
<dbReference type="OrthoDB" id="10567976at2759"/>
<keyword evidence="5" id="KW-1185">Reference proteome</keyword>
<dbReference type="KEGG" id="gtt:GUITHDRAFT_156423"/>